<dbReference type="EMBL" id="HBIO01030963">
    <property type="protein sequence ID" value="CAE0478859.1"/>
    <property type="molecule type" value="Transcribed_RNA"/>
</dbReference>
<proteinExistence type="predicted"/>
<sequence length="302" mass="34694">MKINCQRKKRSLISLIVPTTMSFVDRDMIREPHKSEKNERCNEKARSYSIFPTSTSETNGCRPLLVEIKLDPGPGGNELHENMQNENDLLSYGNNLTKLDDNTLTKLKMVFVDKAGTTTTSSAATLPCPYFSDSACPLCSDFTTPSDPDDSYAANEVTPIQFDAKAHHKIPVETDDCGEKMKPSSEESSCNLPIDFTNNDISRTRYFQNLSGYGASLIKLKREIELIQHIQEHSKVISIELDWRMKQNRRMASKIPFVDREENMMQRLYAKSRTEYRMEGKRRRENIAKKLEERKTDFRTLC</sequence>
<reference evidence="1" key="1">
    <citation type="submission" date="2021-01" db="EMBL/GenBank/DDBJ databases">
        <authorList>
            <person name="Corre E."/>
            <person name="Pelletier E."/>
            <person name="Niang G."/>
            <person name="Scheremetjew M."/>
            <person name="Finn R."/>
            <person name="Kale V."/>
            <person name="Holt S."/>
            <person name="Cochrane G."/>
            <person name="Meng A."/>
            <person name="Brown T."/>
            <person name="Cohen L."/>
        </authorList>
    </citation>
    <scope>NUCLEOTIDE SEQUENCE</scope>
    <source>
        <strain evidence="1">MM31A-1</strain>
    </source>
</reference>
<evidence type="ECO:0000313" key="1">
    <source>
        <dbReference type="EMBL" id="CAE0478859.1"/>
    </source>
</evidence>
<name>A0A7S3VGH9_9STRA</name>
<accession>A0A7S3VGH9</accession>
<protein>
    <submittedName>
        <fullName evidence="1">Uncharacterized protein</fullName>
    </submittedName>
</protein>
<organism evidence="1">
    <name type="scientific">Chaetoceros debilis</name>
    <dbReference type="NCBI Taxonomy" id="122233"/>
    <lineage>
        <taxon>Eukaryota</taxon>
        <taxon>Sar</taxon>
        <taxon>Stramenopiles</taxon>
        <taxon>Ochrophyta</taxon>
        <taxon>Bacillariophyta</taxon>
        <taxon>Coscinodiscophyceae</taxon>
        <taxon>Chaetocerotophycidae</taxon>
        <taxon>Chaetocerotales</taxon>
        <taxon>Chaetocerotaceae</taxon>
        <taxon>Chaetoceros</taxon>
    </lineage>
</organism>
<dbReference type="AlphaFoldDB" id="A0A7S3VGH9"/>
<gene>
    <name evidence="1" type="ORF">CDEB00056_LOCUS23712</name>
</gene>